<feature type="signal peptide" evidence="5">
    <location>
        <begin position="1"/>
        <end position="24"/>
    </location>
</feature>
<dbReference type="NCBIfam" id="NF038134">
    <property type="entry name" value="choice_anch_M"/>
    <property type="match status" value="1"/>
</dbReference>
<keyword evidence="2 4" id="KW-0813">Transport</keyword>
<evidence type="ECO:0000313" key="6">
    <source>
        <dbReference type="EMBL" id="XDQ70118.1"/>
    </source>
</evidence>
<reference evidence="6" key="1">
    <citation type="submission" date="2024-07" db="EMBL/GenBank/DDBJ databases">
        <authorList>
            <person name="Yu S.T."/>
        </authorList>
    </citation>
    <scope>NUCLEOTIDE SEQUENCE</scope>
    <source>
        <strain evidence="6">R44</strain>
    </source>
</reference>
<dbReference type="AlphaFoldDB" id="A0AB39SUW8"/>
<protein>
    <submittedName>
        <fullName evidence="6">Anchored repeat ABC transporter, substrate-binding protein</fullName>
    </submittedName>
</protein>
<dbReference type="RefSeq" id="WP_369142862.1">
    <property type="nucleotide sequence ID" value="NZ_CP163444.1"/>
</dbReference>
<dbReference type="InterPro" id="IPR006129">
    <property type="entry name" value="AdhesinB"/>
</dbReference>
<dbReference type="PRINTS" id="PR00690">
    <property type="entry name" value="ADHESNFAMILY"/>
</dbReference>
<evidence type="ECO:0000256" key="3">
    <source>
        <dbReference type="ARBA" id="ARBA00022729"/>
    </source>
</evidence>
<evidence type="ECO:0000256" key="2">
    <source>
        <dbReference type="ARBA" id="ARBA00022448"/>
    </source>
</evidence>
<dbReference type="EMBL" id="CP163444">
    <property type="protein sequence ID" value="XDQ70118.1"/>
    <property type="molecule type" value="Genomic_DNA"/>
</dbReference>
<dbReference type="SUPFAM" id="SSF53807">
    <property type="entry name" value="Helical backbone' metal receptor"/>
    <property type="match status" value="1"/>
</dbReference>
<dbReference type="PRINTS" id="PR00691">
    <property type="entry name" value="ADHESINB"/>
</dbReference>
<accession>A0AB39SUW8</accession>
<evidence type="ECO:0000256" key="5">
    <source>
        <dbReference type="SAM" id="SignalP"/>
    </source>
</evidence>
<dbReference type="PANTHER" id="PTHR42953:SF3">
    <property type="entry name" value="HIGH-AFFINITY ZINC UPTAKE SYSTEM PROTEIN ZNUA"/>
    <property type="match status" value="1"/>
</dbReference>
<dbReference type="GO" id="GO:0030313">
    <property type="term" value="C:cell envelope"/>
    <property type="evidence" value="ECO:0007669"/>
    <property type="project" value="UniProtKB-SubCell"/>
</dbReference>
<dbReference type="PROSITE" id="PS51257">
    <property type="entry name" value="PROKAR_LIPOPROTEIN"/>
    <property type="match status" value="1"/>
</dbReference>
<gene>
    <name evidence="6" type="ORF">AB5J54_06070</name>
</gene>
<dbReference type="PANTHER" id="PTHR42953">
    <property type="entry name" value="HIGH-AFFINITY ZINC UPTAKE SYSTEM PROTEIN ZNUA-RELATED"/>
    <property type="match status" value="1"/>
</dbReference>
<dbReference type="NCBIfam" id="TIGR03772">
    <property type="entry name" value="anch_rpt_subst"/>
    <property type="match status" value="1"/>
</dbReference>
<name>A0AB39SUW8_9ACTN</name>
<dbReference type="Pfam" id="PF01297">
    <property type="entry name" value="ZnuA"/>
    <property type="match status" value="2"/>
</dbReference>
<dbReference type="InterPro" id="IPR006128">
    <property type="entry name" value="Lipoprotein_PsaA-like"/>
</dbReference>
<dbReference type="Gene3D" id="3.40.50.1980">
    <property type="entry name" value="Nitrogenase molybdenum iron protein domain"/>
    <property type="match status" value="3"/>
</dbReference>
<dbReference type="InterPro" id="IPR006127">
    <property type="entry name" value="ZnuA-like"/>
</dbReference>
<dbReference type="GO" id="GO:0007155">
    <property type="term" value="P:cell adhesion"/>
    <property type="evidence" value="ECO:0007669"/>
    <property type="project" value="InterPro"/>
</dbReference>
<evidence type="ECO:0000256" key="1">
    <source>
        <dbReference type="ARBA" id="ARBA00011028"/>
    </source>
</evidence>
<sequence>MITPRTTAALALGAVLLVSGCAGGPGGRTGGKAELTVSTTTAIVADLVRNVGGDRVDVASVVPRHGDPHSYEPSPGDAARVARSDLVFSNGLLLEEPGITKMIHTNAPEGAPKVPLGERLEQYGGSAIRLAEDLGLDVLWLGWAVEGEVAGDGSHVRTTATALEGPGDLHVYLTDTLGTPQVVVDSADGFDTKDSFTLPPEAHTHVNWAFSKPGTYRLTVRGQTETLDGGTAPIGGGTVTFVVGGAPAPAGRTVLDGGHADIALDTRTKSVRIRSDDPATGRRVHRSTDDVVLSVPRRATETVPREEAYRFLGRPGATLWVLPQAVLGRHVHGDTDPHTWEDVANAEAYVRRIQDELTKADPGGRATYQRNTARYLKRLAALDDEVARTLGQIPEKNRKLITTHDAFGYLAHAYHLEIAGFVVPVPSREPSAAEIARLRATIRDREVPAVFVEPHLAARADVLRRVAEDEGVAVCTIYGDSFDDKVHDYVSMMRHNANELARCLGREGR</sequence>
<organism evidence="6">
    <name type="scientific">Streptomyces sp. R44</name>
    <dbReference type="NCBI Taxonomy" id="3238633"/>
    <lineage>
        <taxon>Bacteria</taxon>
        <taxon>Bacillati</taxon>
        <taxon>Actinomycetota</taxon>
        <taxon>Actinomycetes</taxon>
        <taxon>Kitasatosporales</taxon>
        <taxon>Streptomycetaceae</taxon>
        <taxon>Streptomyces</taxon>
    </lineage>
</organism>
<feature type="chain" id="PRO_5044256989" evidence="5">
    <location>
        <begin position="25"/>
        <end position="509"/>
    </location>
</feature>
<dbReference type="NCBIfam" id="TIGR03769">
    <property type="entry name" value="P_ac_wall_RPT"/>
    <property type="match status" value="1"/>
</dbReference>
<dbReference type="InterPro" id="IPR022434">
    <property type="entry name" value="ABC_LPXTG_lipo_actinobac"/>
</dbReference>
<dbReference type="GO" id="GO:0046872">
    <property type="term" value="F:metal ion binding"/>
    <property type="evidence" value="ECO:0007669"/>
    <property type="project" value="UniProtKB-KW"/>
</dbReference>
<proteinExistence type="inferred from homology"/>
<dbReference type="InterPro" id="IPR050492">
    <property type="entry name" value="Bact_metal-bind_prot9"/>
</dbReference>
<dbReference type="InterPro" id="IPR022435">
    <property type="entry name" value="Surface-anchored_actinobac"/>
</dbReference>
<evidence type="ECO:0000256" key="4">
    <source>
        <dbReference type="RuleBase" id="RU003512"/>
    </source>
</evidence>
<comment type="similarity">
    <text evidence="1 4">Belongs to the bacterial solute-binding protein 9 family.</text>
</comment>
<dbReference type="GO" id="GO:0030001">
    <property type="term" value="P:metal ion transport"/>
    <property type="evidence" value="ECO:0007669"/>
    <property type="project" value="InterPro"/>
</dbReference>
<keyword evidence="3 5" id="KW-0732">Signal</keyword>